<dbReference type="Proteomes" id="UP001285441">
    <property type="component" value="Unassembled WGS sequence"/>
</dbReference>
<comment type="caution">
    <text evidence="2">The sequence shown here is derived from an EMBL/GenBank/DDBJ whole genome shotgun (WGS) entry which is preliminary data.</text>
</comment>
<protein>
    <submittedName>
        <fullName evidence="2">Heterokaryon incompatibility protein-domain-containing protein</fullName>
    </submittedName>
</protein>
<evidence type="ECO:0000313" key="3">
    <source>
        <dbReference type="Proteomes" id="UP001285441"/>
    </source>
</evidence>
<dbReference type="AlphaFoldDB" id="A0AAE0K6D8"/>
<evidence type="ECO:0000313" key="2">
    <source>
        <dbReference type="EMBL" id="KAK3370457.1"/>
    </source>
</evidence>
<feature type="domain" description="Heterokaryon incompatibility" evidence="1">
    <location>
        <begin position="48"/>
        <end position="193"/>
    </location>
</feature>
<reference evidence="2" key="1">
    <citation type="journal article" date="2023" name="Mol. Phylogenet. Evol.">
        <title>Genome-scale phylogeny and comparative genomics of the fungal order Sordariales.</title>
        <authorList>
            <person name="Hensen N."/>
            <person name="Bonometti L."/>
            <person name="Westerberg I."/>
            <person name="Brannstrom I.O."/>
            <person name="Guillou S."/>
            <person name="Cros-Aarteil S."/>
            <person name="Calhoun S."/>
            <person name="Haridas S."/>
            <person name="Kuo A."/>
            <person name="Mondo S."/>
            <person name="Pangilinan J."/>
            <person name="Riley R."/>
            <person name="LaButti K."/>
            <person name="Andreopoulos B."/>
            <person name="Lipzen A."/>
            <person name="Chen C."/>
            <person name="Yan M."/>
            <person name="Daum C."/>
            <person name="Ng V."/>
            <person name="Clum A."/>
            <person name="Steindorff A."/>
            <person name="Ohm R.A."/>
            <person name="Martin F."/>
            <person name="Silar P."/>
            <person name="Natvig D.O."/>
            <person name="Lalanne C."/>
            <person name="Gautier V."/>
            <person name="Ament-Velasquez S.L."/>
            <person name="Kruys A."/>
            <person name="Hutchinson M.I."/>
            <person name="Powell A.J."/>
            <person name="Barry K."/>
            <person name="Miller A.N."/>
            <person name="Grigoriev I.V."/>
            <person name="Debuchy R."/>
            <person name="Gladieux P."/>
            <person name="Hiltunen Thoren M."/>
            <person name="Johannesson H."/>
        </authorList>
    </citation>
    <scope>NUCLEOTIDE SEQUENCE</scope>
    <source>
        <strain evidence="2">CBS 232.78</strain>
    </source>
</reference>
<keyword evidence="3" id="KW-1185">Reference proteome</keyword>
<reference evidence="2" key="2">
    <citation type="submission" date="2023-06" db="EMBL/GenBank/DDBJ databases">
        <authorList>
            <consortium name="Lawrence Berkeley National Laboratory"/>
            <person name="Haridas S."/>
            <person name="Hensen N."/>
            <person name="Bonometti L."/>
            <person name="Westerberg I."/>
            <person name="Brannstrom I.O."/>
            <person name="Guillou S."/>
            <person name="Cros-Aarteil S."/>
            <person name="Calhoun S."/>
            <person name="Kuo A."/>
            <person name="Mondo S."/>
            <person name="Pangilinan J."/>
            <person name="Riley R."/>
            <person name="LaButti K."/>
            <person name="Andreopoulos B."/>
            <person name="Lipzen A."/>
            <person name="Chen C."/>
            <person name="Yanf M."/>
            <person name="Daum C."/>
            <person name="Ng V."/>
            <person name="Clum A."/>
            <person name="Steindorff A."/>
            <person name="Ohm R."/>
            <person name="Martin F."/>
            <person name="Silar P."/>
            <person name="Natvig D."/>
            <person name="Lalanne C."/>
            <person name="Gautier V."/>
            <person name="Ament-velasquez S.L."/>
            <person name="Kruys A."/>
            <person name="Hutchinson M.I."/>
            <person name="Powell A.J."/>
            <person name="Barry K."/>
            <person name="Miller A.N."/>
            <person name="Grigoriev I.V."/>
            <person name="Debuchy R."/>
            <person name="Gladieux P."/>
            <person name="Thoren M.H."/>
            <person name="Johannesson H."/>
        </authorList>
    </citation>
    <scope>NUCLEOTIDE SEQUENCE</scope>
    <source>
        <strain evidence="2">CBS 232.78</strain>
    </source>
</reference>
<dbReference type="Pfam" id="PF06985">
    <property type="entry name" value="HET"/>
    <property type="match status" value="1"/>
</dbReference>
<proteinExistence type="predicted"/>
<gene>
    <name evidence="2" type="ORF">B0H63DRAFT_514570</name>
</gene>
<name>A0AAE0K6D8_9PEZI</name>
<dbReference type="PANTHER" id="PTHR24148">
    <property type="entry name" value="ANKYRIN REPEAT DOMAIN-CONTAINING PROTEIN 39 HOMOLOG-RELATED"/>
    <property type="match status" value="1"/>
</dbReference>
<sequence length="313" mass="36023">MSLYQYEELDQGPVHMSRLRTLHPGQPKEPVCISLRVSRLDGSSLLSYEALSYTWGSTVDFVPIDVYTGPNTVLQIHLRQSSLGRVLWIDSICINKSDLEERSAQVAEVSNIYRRAQRVLVWLGPEREESSYAFDLLDNLRSQLVSIDFKTYTVVSKNPDKKPEFTYTGYEEVLALSKLIHRPWFERLWVRQEVWLANEENVLVLCGHRTMAWPAFKNAVGAIWLTGPDPYPKGGGALAERAKWHERMKLLWQLVRPPNLTVLNLQDRLQGVKCSDPRDMIYRILALLDRQSSELGIEPKTTRSRPPKCTKML</sequence>
<organism evidence="2 3">
    <name type="scientific">Podospora didyma</name>
    <dbReference type="NCBI Taxonomy" id="330526"/>
    <lineage>
        <taxon>Eukaryota</taxon>
        <taxon>Fungi</taxon>
        <taxon>Dikarya</taxon>
        <taxon>Ascomycota</taxon>
        <taxon>Pezizomycotina</taxon>
        <taxon>Sordariomycetes</taxon>
        <taxon>Sordariomycetidae</taxon>
        <taxon>Sordariales</taxon>
        <taxon>Podosporaceae</taxon>
        <taxon>Podospora</taxon>
    </lineage>
</organism>
<dbReference type="PANTHER" id="PTHR24148:SF64">
    <property type="entry name" value="HETEROKARYON INCOMPATIBILITY DOMAIN-CONTAINING PROTEIN"/>
    <property type="match status" value="1"/>
</dbReference>
<accession>A0AAE0K6D8</accession>
<evidence type="ECO:0000259" key="1">
    <source>
        <dbReference type="Pfam" id="PF06985"/>
    </source>
</evidence>
<dbReference type="InterPro" id="IPR052895">
    <property type="entry name" value="HetReg/Transcr_Mod"/>
</dbReference>
<dbReference type="EMBL" id="JAULSW010000009">
    <property type="protein sequence ID" value="KAK3370457.1"/>
    <property type="molecule type" value="Genomic_DNA"/>
</dbReference>
<dbReference type="InterPro" id="IPR010730">
    <property type="entry name" value="HET"/>
</dbReference>